<sequence length="62" mass="7246">MSKQTEQKWYTKKRFYIPVSIILGIVGFSPMFASLLGVKHDEEINPDFYTDKDAPMFKKKSD</sequence>
<keyword evidence="1" id="KW-0472">Membrane</keyword>
<proteinExistence type="predicted"/>
<keyword evidence="3" id="KW-1185">Reference proteome</keyword>
<protein>
    <submittedName>
        <fullName evidence="2">Uncharacterized protein</fullName>
    </submittedName>
</protein>
<keyword evidence="1" id="KW-0812">Transmembrane</keyword>
<feature type="transmembrane region" description="Helical" evidence="1">
    <location>
        <begin position="15"/>
        <end position="38"/>
    </location>
</feature>
<evidence type="ECO:0000313" key="2">
    <source>
        <dbReference type="EMBL" id="MBO1307802.1"/>
    </source>
</evidence>
<dbReference type="EMBL" id="JAFREM010000027">
    <property type="protein sequence ID" value="MBO1307802.1"/>
    <property type="molecule type" value="Genomic_DNA"/>
</dbReference>
<reference evidence="2 3" key="1">
    <citation type="submission" date="2021-03" db="EMBL/GenBank/DDBJ databases">
        <title>Enterococcal diversity collection.</title>
        <authorList>
            <person name="Gilmore M.S."/>
            <person name="Schwartzman J."/>
            <person name="Van Tyne D."/>
            <person name="Martin M."/>
            <person name="Earl A.M."/>
            <person name="Manson A.L."/>
            <person name="Straub T."/>
            <person name="Salamzade R."/>
            <person name="Saavedra J."/>
            <person name="Lebreton F."/>
            <person name="Prichula J."/>
            <person name="Schaufler K."/>
            <person name="Gaca A."/>
            <person name="Sgardioli B."/>
            <person name="Wagenaar J."/>
            <person name="Strong T."/>
        </authorList>
    </citation>
    <scope>NUCLEOTIDE SEQUENCE [LARGE SCALE GENOMIC DNA]</scope>
    <source>
        <strain evidence="2 3">669A</strain>
    </source>
</reference>
<keyword evidence="1" id="KW-1133">Transmembrane helix</keyword>
<organism evidence="2 3">
    <name type="scientific">Candidatus Enterococcus moelleringii</name>
    <dbReference type="NCBI Taxonomy" id="2815325"/>
    <lineage>
        <taxon>Bacteria</taxon>
        <taxon>Bacillati</taxon>
        <taxon>Bacillota</taxon>
        <taxon>Bacilli</taxon>
        <taxon>Lactobacillales</taxon>
        <taxon>Enterococcaceae</taxon>
        <taxon>Enterococcus</taxon>
    </lineage>
</organism>
<gene>
    <name evidence="2" type="ORF">JZO70_16625</name>
</gene>
<name>A0ABS3LDU4_9ENTE</name>
<accession>A0ABS3LDU4</accession>
<comment type="caution">
    <text evidence="2">The sequence shown here is derived from an EMBL/GenBank/DDBJ whole genome shotgun (WGS) entry which is preliminary data.</text>
</comment>
<evidence type="ECO:0000313" key="3">
    <source>
        <dbReference type="Proteomes" id="UP000664601"/>
    </source>
</evidence>
<evidence type="ECO:0000256" key="1">
    <source>
        <dbReference type="SAM" id="Phobius"/>
    </source>
</evidence>
<dbReference type="Proteomes" id="UP000664601">
    <property type="component" value="Unassembled WGS sequence"/>
</dbReference>
<dbReference type="RefSeq" id="WP_207674794.1">
    <property type="nucleotide sequence ID" value="NZ_JAFREM010000027.1"/>
</dbReference>